<name>A0A1I1MQ20_9RHOB</name>
<evidence type="ECO:0000313" key="2">
    <source>
        <dbReference type="EMBL" id="SFC86962.1"/>
    </source>
</evidence>
<gene>
    <name evidence="2" type="ORF">SAMN05421762_2511</name>
</gene>
<organism evidence="2 3">
    <name type="scientific">Pseudooceanicola nitratireducens</name>
    <dbReference type="NCBI Taxonomy" id="517719"/>
    <lineage>
        <taxon>Bacteria</taxon>
        <taxon>Pseudomonadati</taxon>
        <taxon>Pseudomonadota</taxon>
        <taxon>Alphaproteobacteria</taxon>
        <taxon>Rhodobacterales</taxon>
        <taxon>Paracoccaceae</taxon>
        <taxon>Pseudooceanicola</taxon>
    </lineage>
</organism>
<protein>
    <recommendedName>
        <fullName evidence="4">Lipoprotein</fullName>
    </recommendedName>
</protein>
<evidence type="ECO:0000313" key="3">
    <source>
        <dbReference type="Proteomes" id="UP000231644"/>
    </source>
</evidence>
<feature type="chain" id="PRO_5014111864" description="Lipoprotein" evidence="1">
    <location>
        <begin position="20"/>
        <end position="119"/>
    </location>
</feature>
<evidence type="ECO:0008006" key="4">
    <source>
        <dbReference type="Google" id="ProtNLM"/>
    </source>
</evidence>
<accession>A0A1I1MQ20</accession>
<proteinExistence type="predicted"/>
<dbReference type="EMBL" id="FOLX01000001">
    <property type="protein sequence ID" value="SFC86962.1"/>
    <property type="molecule type" value="Genomic_DNA"/>
</dbReference>
<dbReference type="PROSITE" id="PS51257">
    <property type="entry name" value="PROKAR_LIPOPROTEIN"/>
    <property type="match status" value="1"/>
</dbReference>
<feature type="signal peptide" evidence="1">
    <location>
        <begin position="1"/>
        <end position="19"/>
    </location>
</feature>
<dbReference type="AlphaFoldDB" id="A0A1I1MQ20"/>
<keyword evidence="1" id="KW-0732">Signal</keyword>
<dbReference type="Proteomes" id="UP000231644">
    <property type="component" value="Unassembled WGS sequence"/>
</dbReference>
<reference evidence="2 3" key="1">
    <citation type="submission" date="2016-10" db="EMBL/GenBank/DDBJ databases">
        <authorList>
            <person name="de Groot N.N."/>
        </authorList>
    </citation>
    <scope>NUCLEOTIDE SEQUENCE [LARGE SCALE GENOMIC DNA]</scope>
    <source>
        <strain evidence="2 3">DSM 29619</strain>
    </source>
</reference>
<keyword evidence="3" id="KW-1185">Reference proteome</keyword>
<sequence length="119" mass="13208">MMMKPVLILSLVAVTALTACGRKGNNNMFGNRQSFDGQYFRVKLDKDRDNRAAFVVTVNDAGRSVLGAREAARHRANTYCIRQYGRSDLTWDVSPDVEDAELPIVNGALVLSGECQGWR</sequence>
<dbReference type="RefSeq" id="WP_093447550.1">
    <property type="nucleotide sequence ID" value="NZ_JBESOS010000068.1"/>
</dbReference>
<dbReference type="STRING" id="517719.SAMN05421762_2511"/>
<evidence type="ECO:0000256" key="1">
    <source>
        <dbReference type="SAM" id="SignalP"/>
    </source>
</evidence>